<dbReference type="PANTHER" id="PTHR32002:SF44">
    <property type="entry name" value="PROTEIN NLP4"/>
    <property type="match status" value="1"/>
</dbReference>
<feature type="domain" description="RWP-RK" evidence="6">
    <location>
        <begin position="602"/>
        <end position="683"/>
    </location>
</feature>
<feature type="domain" description="PB1" evidence="7">
    <location>
        <begin position="830"/>
        <end position="912"/>
    </location>
</feature>
<protein>
    <submittedName>
        <fullName evidence="8">Protein nlp4</fullName>
    </submittedName>
</protein>
<proteinExistence type="predicted"/>
<dbReference type="Pfam" id="PF02042">
    <property type="entry name" value="RWP-RK"/>
    <property type="match status" value="1"/>
</dbReference>
<dbReference type="EMBL" id="MJEQ01001027">
    <property type="protein sequence ID" value="OIT32589.1"/>
    <property type="molecule type" value="Genomic_DNA"/>
</dbReference>
<dbReference type="InterPro" id="IPR000270">
    <property type="entry name" value="PB1_dom"/>
</dbReference>
<evidence type="ECO:0000259" key="6">
    <source>
        <dbReference type="PROSITE" id="PS51519"/>
    </source>
</evidence>
<dbReference type="OrthoDB" id="6270329at2759"/>
<feature type="compositionally biased region" description="Low complexity" evidence="5">
    <location>
        <begin position="810"/>
        <end position="820"/>
    </location>
</feature>
<dbReference type="Pfam" id="PF22922">
    <property type="entry name" value="GAF_NLP"/>
    <property type="match status" value="2"/>
</dbReference>
<evidence type="ECO:0000256" key="2">
    <source>
        <dbReference type="ARBA" id="ARBA00023125"/>
    </source>
</evidence>
<dbReference type="SMR" id="A0A314KV03"/>
<reference evidence="8" key="1">
    <citation type="submission" date="2016-11" db="EMBL/GenBank/DDBJ databases">
        <title>The genome of Nicotiana attenuata.</title>
        <authorList>
            <person name="Xu S."/>
            <person name="Brockmoeller T."/>
            <person name="Gaquerel E."/>
            <person name="Navarro A."/>
            <person name="Kuhl H."/>
            <person name="Gase K."/>
            <person name="Ling Z."/>
            <person name="Zhou W."/>
            <person name="Kreitzer C."/>
            <person name="Stanke M."/>
            <person name="Tang H."/>
            <person name="Lyons E."/>
            <person name="Pandey P."/>
            <person name="Pandey S.P."/>
            <person name="Timmermann B."/>
            <person name="Baldwin I.T."/>
        </authorList>
    </citation>
    <scope>NUCLEOTIDE SEQUENCE [LARGE SCALE GENOMIC DNA]</scope>
    <source>
        <strain evidence="8">UT</strain>
    </source>
</reference>
<dbReference type="Pfam" id="PF00564">
    <property type="entry name" value="PB1"/>
    <property type="match status" value="1"/>
</dbReference>
<dbReference type="KEGG" id="nau:109207120"/>
<dbReference type="CDD" id="cd06407">
    <property type="entry name" value="PB1_NLP"/>
    <property type="match status" value="1"/>
</dbReference>
<evidence type="ECO:0000256" key="3">
    <source>
        <dbReference type="ARBA" id="ARBA00023163"/>
    </source>
</evidence>
<dbReference type="Gramene" id="OIT32589">
    <property type="protein sequence ID" value="OIT32589"/>
    <property type="gene ID" value="A4A49_11964"/>
</dbReference>
<comment type="caution">
    <text evidence="8">The sequence shown here is derived from an EMBL/GenBank/DDBJ whole genome shotgun (WGS) entry which is preliminary data.</text>
</comment>
<evidence type="ECO:0000313" key="9">
    <source>
        <dbReference type="Proteomes" id="UP000187609"/>
    </source>
</evidence>
<keyword evidence="9" id="KW-1185">Reference proteome</keyword>
<dbReference type="InterPro" id="IPR053793">
    <property type="entry name" value="PB1-like"/>
</dbReference>
<dbReference type="Gene3D" id="3.10.20.90">
    <property type="entry name" value="Phosphatidylinositol 3-kinase Catalytic Subunit, Chain A, domain 1"/>
    <property type="match status" value="1"/>
</dbReference>
<dbReference type="SUPFAM" id="SSF54277">
    <property type="entry name" value="CAD &amp; PB1 domains"/>
    <property type="match status" value="1"/>
</dbReference>
<evidence type="ECO:0000259" key="7">
    <source>
        <dbReference type="PROSITE" id="PS51745"/>
    </source>
</evidence>
<dbReference type="InterPro" id="IPR003035">
    <property type="entry name" value="RWP-RK_dom"/>
</dbReference>
<sequence length="928" mass="103845">MSMDERFVVTNTFLTTQFDTSMDLDYMDELLLEGCFLETIDDRDFVHHRPSISNMPFDSSFVWPTLLDANGVESSGSPSKDGQQERQRSSFSKTLSISQFQELNSAKVQSFGENSISAMCSSGQSENCLFDAPELSRRWWIGPNASSSVMDRLIQALGYIKNFSKDKDILIQIWVPIYRDGKRVLSTNDQPFSLDLNCPRLAHYRQASLSYQFPANDDSKEIVGLPGRVFLDKVPEWTPDVQYFQMEEYPRVGHAQQYNVRGTLAVPVFEQGSRNCLSVIEVVMTTRKIKYSSELESVCKALEAVDLRSSEVSSTLTAKACDLAYQAALSEILEVLKSACKTHGLPLAQTWVPCIQHGKGGSRHSNVNLVRCVSTEDSACYVADPRVQGFHEACSEHHLLKGQGVVGSAFMTNQPCFTADLTSYSKAEYPLSHYARMFGLHAAVAIRLRSMSTGSSDFVLEFFLPPNCRNPEEHKRMLTSLSIIIQNVCQTFRVVTDKELQEEIVSLGEVTSLAASEYSEEVREQERKGSIVSSQERTSWTSSHVEVQETSSVVSAFQDETVEVLTEEPVTFRNQTNSGSATTFAFSRNYRTSGEGISHTWRKARDRRRLKAEKNITLQILQQYFAGSLKDAAKSIGVCPTTLKRICRQHGIQRWPSRKIKKVGLSLERIQRVINSVQGVSGTLQIESFYSDFPELASSNISRSSLFVDPTSNNHLEDLNRQPESGGNNAATYKSVSSSCSQGSSSSQRSTGTQPHPYPSKVAGHEDPVVEEASDNHALKRVNSDAELHLSSEALNPQPRSQSHASLTESPKSVSLSPVKKSLWRSQEGAPRIKVIHGEEKIRFRMQKNWGYKELMREIVRRFGVDDPSGFHLKYLDDDSDWVLLTCEADLEECIDVCWSSQNQMIRLLFLCDSQPHLGSSFGSSSSL</sequence>
<name>A0A314KV03_NICAT</name>
<feature type="compositionally biased region" description="Low complexity" evidence="5">
    <location>
        <begin position="735"/>
        <end position="750"/>
    </location>
</feature>
<dbReference type="InterPro" id="IPR045012">
    <property type="entry name" value="NLP"/>
</dbReference>
<keyword evidence="4" id="KW-0539">Nucleus</keyword>
<dbReference type="AlphaFoldDB" id="A0A314KV03"/>
<keyword evidence="3" id="KW-0804">Transcription</keyword>
<accession>A0A314KV03</accession>
<evidence type="ECO:0000256" key="1">
    <source>
        <dbReference type="ARBA" id="ARBA00023015"/>
    </source>
</evidence>
<dbReference type="SMART" id="SM00666">
    <property type="entry name" value="PB1"/>
    <property type="match status" value="1"/>
</dbReference>
<dbReference type="InterPro" id="IPR034891">
    <property type="entry name" value="PB1_NLP"/>
</dbReference>
<dbReference type="STRING" id="49451.A0A314KV03"/>
<evidence type="ECO:0000256" key="5">
    <source>
        <dbReference type="SAM" id="MobiDB-lite"/>
    </source>
</evidence>
<feature type="region of interest" description="Disordered" evidence="5">
    <location>
        <begin position="712"/>
        <end position="764"/>
    </location>
</feature>
<organism evidence="8 9">
    <name type="scientific">Nicotiana attenuata</name>
    <name type="common">Coyote tobacco</name>
    <dbReference type="NCBI Taxonomy" id="49451"/>
    <lineage>
        <taxon>Eukaryota</taxon>
        <taxon>Viridiplantae</taxon>
        <taxon>Streptophyta</taxon>
        <taxon>Embryophyta</taxon>
        <taxon>Tracheophyta</taxon>
        <taxon>Spermatophyta</taxon>
        <taxon>Magnoliopsida</taxon>
        <taxon>eudicotyledons</taxon>
        <taxon>Gunneridae</taxon>
        <taxon>Pentapetalae</taxon>
        <taxon>asterids</taxon>
        <taxon>lamiids</taxon>
        <taxon>Solanales</taxon>
        <taxon>Solanaceae</taxon>
        <taxon>Nicotianoideae</taxon>
        <taxon>Nicotianeae</taxon>
        <taxon>Nicotiana</taxon>
    </lineage>
</organism>
<dbReference type="GeneID" id="109207120"/>
<evidence type="ECO:0000256" key="4">
    <source>
        <dbReference type="ARBA" id="ARBA00023242"/>
    </source>
</evidence>
<feature type="region of interest" description="Disordered" evidence="5">
    <location>
        <begin position="795"/>
        <end position="820"/>
    </location>
</feature>
<keyword evidence="1" id="KW-0805">Transcription regulation</keyword>
<gene>
    <name evidence="8" type="primary">NLP4_1</name>
    <name evidence="8" type="ORF">A4A49_11964</name>
</gene>
<dbReference type="GO" id="GO:0003700">
    <property type="term" value="F:DNA-binding transcription factor activity"/>
    <property type="evidence" value="ECO:0007669"/>
    <property type="project" value="InterPro"/>
</dbReference>
<dbReference type="PROSITE" id="PS51745">
    <property type="entry name" value="PB1"/>
    <property type="match status" value="1"/>
</dbReference>
<feature type="compositionally biased region" description="Polar residues" evidence="5">
    <location>
        <begin position="795"/>
        <end position="809"/>
    </location>
</feature>
<dbReference type="GO" id="GO:0003677">
    <property type="term" value="F:DNA binding"/>
    <property type="evidence" value="ECO:0007669"/>
    <property type="project" value="UniProtKB-KW"/>
</dbReference>
<dbReference type="PANTHER" id="PTHR32002">
    <property type="entry name" value="PROTEIN NLP8"/>
    <property type="match status" value="1"/>
</dbReference>
<evidence type="ECO:0000313" key="8">
    <source>
        <dbReference type="EMBL" id="OIT32589.1"/>
    </source>
</evidence>
<feature type="compositionally biased region" description="Polar residues" evidence="5">
    <location>
        <begin position="722"/>
        <end position="734"/>
    </location>
</feature>
<dbReference type="InterPro" id="IPR055081">
    <property type="entry name" value="NLP1-9_GAF"/>
</dbReference>
<dbReference type="PROSITE" id="PS51519">
    <property type="entry name" value="RWP_RK"/>
    <property type="match status" value="1"/>
</dbReference>
<keyword evidence="2" id="KW-0238">DNA-binding</keyword>
<dbReference type="Proteomes" id="UP000187609">
    <property type="component" value="Unassembled WGS sequence"/>
</dbReference>